<dbReference type="RefSeq" id="WP_149476391.1">
    <property type="nucleotide sequence ID" value="NZ_JAGGMB010000005.1"/>
</dbReference>
<dbReference type="Pfam" id="PF10747">
    <property type="entry name" value="SirA"/>
    <property type="match status" value="1"/>
</dbReference>
<reference evidence="1" key="1">
    <citation type="submission" date="2021-03" db="EMBL/GenBank/DDBJ databases">
        <title>Genomic Encyclopedia of Type Strains, Phase IV (KMG-IV): sequencing the most valuable type-strain genomes for metagenomic binning, comparative biology and taxonomic classification.</title>
        <authorList>
            <person name="Goeker M."/>
        </authorList>
    </citation>
    <scope>NUCLEOTIDE SEQUENCE</scope>
    <source>
        <strain evidence="1">DSM 107338</strain>
    </source>
</reference>
<gene>
    <name evidence="1" type="ORF">J2Z64_002004</name>
</gene>
<proteinExistence type="predicted"/>
<organism evidence="1 2">
    <name type="scientific">Oceanobacillus polygoni</name>
    <dbReference type="NCBI Taxonomy" id="1235259"/>
    <lineage>
        <taxon>Bacteria</taxon>
        <taxon>Bacillati</taxon>
        <taxon>Bacillota</taxon>
        <taxon>Bacilli</taxon>
        <taxon>Bacillales</taxon>
        <taxon>Bacillaceae</taxon>
        <taxon>Oceanobacillus</taxon>
    </lineage>
</organism>
<dbReference type="AlphaFoldDB" id="A0A9X0YS99"/>
<dbReference type="EMBL" id="JAGGMB010000005">
    <property type="protein sequence ID" value="MBP2077749.1"/>
    <property type="molecule type" value="Genomic_DNA"/>
</dbReference>
<evidence type="ECO:0008006" key="3">
    <source>
        <dbReference type="Google" id="ProtNLM"/>
    </source>
</evidence>
<evidence type="ECO:0000313" key="2">
    <source>
        <dbReference type="Proteomes" id="UP001138793"/>
    </source>
</evidence>
<dbReference type="OrthoDB" id="2736584at2"/>
<dbReference type="Proteomes" id="UP001138793">
    <property type="component" value="Unassembled WGS sequence"/>
</dbReference>
<evidence type="ECO:0000313" key="1">
    <source>
        <dbReference type="EMBL" id="MBP2077749.1"/>
    </source>
</evidence>
<accession>A0A9X0YS99</accession>
<keyword evidence="2" id="KW-1185">Reference proteome</keyword>
<dbReference type="InterPro" id="IPR038449">
    <property type="entry name" value="SirA_sf"/>
</dbReference>
<name>A0A9X0YS99_9BACI</name>
<dbReference type="Gene3D" id="3.30.310.250">
    <property type="entry name" value="Sporulation inhibitor of replication protein SirA"/>
    <property type="match status" value="1"/>
</dbReference>
<sequence>MMEYAIYWIKEDIARSYFHKGDILYRFLKEYEANPTREDLKAQYIYITHHIPFQAIAAQLNNQALEQISIQTDGQMLYLNKNDLTIRLHAENGRLHFQCKDLQEAAMVLFPMLRNCYPFVFVQGKNVPNYGWISPITLKNSVRMRQVLYSHR</sequence>
<dbReference type="InterPro" id="IPR019683">
    <property type="entry name" value="SirA"/>
</dbReference>
<comment type="caution">
    <text evidence="1">The sequence shown here is derived from an EMBL/GenBank/DDBJ whole genome shotgun (WGS) entry which is preliminary data.</text>
</comment>
<protein>
    <recommendedName>
        <fullName evidence="3">Sporulation inhibitor of replication protein SirA</fullName>
    </recommendedName>
</protein>